<dbReference type="AlphaFoldDB" id="A0AAW8NJ99"/>
<evidence type="ECO:0000256" key="1">
    <source>
        <dbReference type="SAM" id="Coils"/>
    </source>
</evidence>
<dbReference type="PANTHER" id="PTHR30121">
    <property type="entry name" value="UNCHARACTERIZED PROTEIN YJGR-RELATED"/>
    <property type="match status" value="1"/>
</dbReference>
<protein>
    <recommendedName>
        <fullName evidence="5">TraD/TraG TraM recognition site domain-containing protein</fullName>
    </recommendedName>
</protein>
<evidence type="ECO:0000313" key="3">
    <source>
        <dbReference type="EMBL" id="MDR7166187.1"/>
    </source>
</evidence>
<dbReference type="InterPro" id="IPR051162">
    <property type="entry name" value="T4SS_component"/>
</dbReference>
<dbReference type="PANTHER" id="PTHR30121:SF6">
    <property type="entry name" value="SLR6007 PROTEIN"/>
    <property type="match status" value="1"/>
</dbReference>
<keyword evidence="1" id="KW-0175">Coiled coil</keyword>
<evidence type="ECO:0000256" key="2">
    <source>
        <dbReference type="SAM" id="MobiDB-lite"/>
    </source>
</evidence>
<organism evidence="3 4">
    <name type="scientific">Pseudarthrobacter oxydans</name>
    <name type="common">Arthrobacter oxydans</name>
    <dbReference type="NCBI Taxonomy" id="1671"/>
    <lineage>
        <taxon>Bacteria</taxon>
        <taxon>Bacillati</taxon>
        <taxon>Actinomycetota</taxon>
        <taxon>Actinomycetes</taxon>
        <taxon>Micrococcales</taxon>
        <taxon>Micrococcaceae</taxon>
        <taxon>Pseudarthrobacter</taxon>
    </lineage>
</organism>
<sequence>MGLIKWQHEYDRERTPYLVLFPNPLPLDSVQALLHALSTSLQRTMFEGITGRQTIVFEAWAAGTGLTYRLLVPWQVADHITSEFRHLIPGTVLTEDESRPRLAWDDVAEVSLSDKTRTINTAYPQVVATDLLTSLAQALHEKETALIQWVIAPAPLTTPPSRDVPVTSTRHGLVSLVLNQTASREEVEDRRKKLEQATFQLQGRLAARAKTQARAQHLVDGMFKALKTANGSASFTASKGGNLELLRDRVNFATTPAFMPAVLNVTEASIVLGLPIGSPSVPGLPRTMARPLYATEEVPRTGRFLGMSNFPGSKRPIAQTYDSPQHTYVGGKTGHGKSVLLANSAAQDMERGNGVVIIDASDSNSPETLFNRALNYVPYERLKDVYILDIAANADRPIGFNLLDQGDPDMVVSQISSLMEQLYPDSKGVWTQALLYHGMKALIEYGNASIIDLLPLLRPRPEEVAWQKSVIKSIKNKHIKQFMEDYVALKEDDRIRRSQPLYDRLWQLNNRPEVHNILGQSKSAFNLRDVLANNKILFINLAGLPQDTASLIGTSLFQKLWEQARRITPEKPNFVYLDEVQYMTRIDVGLDQIMAVGRKQNFFLTTATQHLHKREDVSERTRMAIVNNTGTKILFTSSADEAKYWLPEFGGRIITDTEITGLKKYDAIAKIATEQGPGDPVTFTAAPEFKPRGTAELAKKMSAEKYGTPIDQVEQDIETRRMVKPEQSERPFMGRGPLNKRNQGEDAT</sequence>
<name>A0AAW8NJ99_PSEOX</name>
<evidence type="ECO:0008006" key="5">
    <source>
        <dbReference type="Google" id="ProtNLM"/>
    </source>
</evidence>
<accession>A0AAW8NJ99</accession>
<dbReference type="EMBL" id="JAVDWN010000031">
    <property type="protein sequence ID" value="MDR7166187.1"/>
    <property type="molecule type" value="Genomic_DNA"/>
</dbReference>
<dbReference type="InterPro" id="IPR027417">
    <property type="entry name" value="P-loop_NTPase"/>
</dbReference>
<reference evidence="3" key="1">
    <citation type="submission" date="2023-07" db="EMBL/GenBank/DDBJ databases">
        <title>Sorghum-associated microbial communities from plants grown in Nebraska, USA.</title>
        <authorList>
            <person name="Schachtman D."/>
        </authorList>
    </citation>
    <scope>NUCLEOTIDE SEQUENCE</scope>
    <source>
        <strain evidence="3">BE261</strain>
    </source>
</reference>
<dbReference type="CDD" id="cd01127">
    <property type="entry name" value="TrwB_TraG_TraD_VirD4"/>
    <property type="match status" value="1"/>
</dbReference>
<feature type="coiled-coil region" evidence="1">
    <location>
        <begin position="177"/>
        <end position="204"/>
    </location>
</feature>
<dbReference type="RefSeq" id="WP_310114690.1">
    <property type="nucleotide sequence ID" value="NZ_JAVDTN010000027.1"/>
</dbReference>
<dbReference type="SUPFAM" id="SSF52540">
    <property type="entry name" value="P-loop containing nucleoside triphosphate hydrolases"/>
    <property type="match status" value="1"/>
</dbReference>
<comment type="caution">
    <text evidence="3">The sequence shown here is derived from an EMBL/GenBank/DDBJ whole genome shotgun (WGS) entry which is preliminary data.</text>
</comment>
<dbReference type="Proteomes" id="UP001262032">
    <property type="component" value="Unassembled WGS sequence"/>
</dbReference>
<gene>
    <name evidence="3" type="ORF">J2X12_004241</name>
</gene>
<dbReference type="GeneID" id="97424574"/>
<proteinExistence type="predicted"/>
<feature type="compositionally biased region" description="Basic and acidic residues" evidence="2">
    <location>
        <begin position="717"/>
        <end position="729"/>
    </location>
</feature>
<feature type="region of interest" description="Disordered" evidence="2">
    <location>
        <begin position="700"/>
        <end position="748"/>
    </location>
</feature>
<dbReference type="Gene3D" id="3.40.50.300">
    <property type="entry name" value="P-loop containing nucleotide triphosphate hydrolases"/>
    <property type="match status" value="2"/>
</dbReference>
<evidence type="ECO:0000313" key="4">
    <source>
        <dbReference type="Proteomes" id="UP001262032"/>
    </source>
</evidence>